<evidence type="ECO:0000313" key="1">
    <source>
        <dbReference type="EMBL" id="CCM07197.1"/>
    </source>
</evidence>
<protein>
    <submittedName>
        <fullName evidence="1">Uncharacterized protein</fullName>
    </submittedName>
</protein>
<accession>J7RI08</accession>
<evidence type="ECO:0000313" key="2">
    <source>
        <dbReference type="Proteomes" id="UP000006352"/>
    </source>
</evidence>
<dbReference type="Proteomes" id="UP000006352">
    <property type="component" value="Unassembled WGS sequence"/>
</dbReference>
<dbReference type="InParanoid" id="J7RI08"/>
<reference evidence="1 2" key="1">
    <citation type="journal article" date="2012" name="Appl. Environ. Microbiol.">
        <title>Short-read sequencing for genomic analysis of the brown rot fungus Fibroporia radiculosa.</title>
        <authorList>
            <person name="Tang J.D."/>
            <person name="Perkins A.D."/>
            <person name="Sonstegard T.S."/>
            <person name="Schroeder S.G."/>
            <person name="Burgess S.C."/>
            <person name="Diehl S.V."/>
        </authorList>
    </citation>
    <scope>NUCLEOTIDE SEQUENCE [LARGE SCALE GENOMIC DNA]</scope>
    <source>
        <strain evidence="1 2">TFFH 294</strain>
    </source>
</reference>
<dbReference type="EMBL" id="HE797690">
    <property type="protein sequence ID" value="CCM07197.1"/>
    <property type="molecule type" value="Genomic_DNA"/>
</dbReference>
<name>J7RI08_9APHY</name>
<dbReference type="RefSeq" id="XP_012177218.1">
    <property type="nucleotide sequence ID" value="XM_012321828.1"/>
</dbReference>
<dbReference type="GeneID" id="24102097"/>
<organism evidence="1 2">
    <name type="scientific">Fibroporia radiculosa</name>
    <dbReference type="NCBI Taxonomy" id="599839"/>
    <lineage>
        <taxon>Eukaryota</taxon>
        <taxon>Fungi</taxon>
        <taxon>Dikarya</taxon>
        <taxon>Basidiomycota</taxon>
        <taxon>Agaricomycotina</taxon>
        <taxon>Agaricomycetes</taxon>
        <taxon>Polyporales</taxon>
        <taxon>Fibroporiaceae</taxon>
        <taxon>Fibroporia</taxon>
    </lineage>
</organism>
<dbReference type="OrthoDB" id="3242348at2759"/>
<proteinExistence type="predicted"/>
<dbReference type="HOGENOM" id="CLU_197711_0_0_1"/>
<gene>
    <name evidence="1" type="ORF">FIBRA_09538</name>
</gene>
<dbReference type="STRING" id="599839.J7RI08"/>
<dbReference type="AlphaFoldDB" id="J7RI08"/>
<keyword evidence="2" id="KW-1185">Reference proteome</keyword>
<sequence>MKATQHPDGVPAVRTQSRVASVNESLYSNRVSFIRRAARKVGFGQKVSMKPEELQRFSSMQVQRAGATLARNPSRTAA</sequence>